<dbReference type="SUPFAM" id="SSF46689">
    <property type="entry name" value="Homeodomain-like"/>
    <property type="match status" value="1"/>
</dbReference>
<evidence type="ECO:0000256" key="1">
    <source>
        <dbReference type="ARBA" id="ARBA00023015"/>
    </source>
</evidence>
<dbReference type="InterPro" id="IPR032687">
    <property type="entry name" value="AraC-type_N"/>
</dbReference>
<evidence type="ECO:0000256" key="3">
    <source>
        <dbReference type="ARBA" id="ARBA00023163"/>
    </source>
</evidence>
<gene>
    <name evidence="5" type="ORF">ACFOMG_10060</name>
</gene>
<dbReference type="Proteomes" id="UP001595722">
    <property type="component" value="Unassembled WGS sequence"/>
</dbReference>
<dbReference type="InterPro" id="IPR018060">
    <property type="entry name" value="HTH_AraC"/>
</dbReference>
<feature type="domain" description="HTH araC/xylS-type" evidence="4">
    <location>
        <begin position="239"/>
        <end position="336"/>
    </location>
</feature>
<evidence type="ECO:0000259" key="4">
    <source>
        <dbReference type="PROSITE" id="PS01124"/>
    </source>
</evidence>
<proteinExistence type="predicted"/>
<dbReference type="InterPro" id="IPR020449">
    <property type="entry name" value="Tscrpt_reg_AraC-type_HTH"/>
</dbReference>
<dbReference type="PROSITE" id="PS01124">
    <property type="entry name" value="HTH_ARAC_FAMILY_2"/>
    <property type="match status" value="1"/>
</dbReference>
<dbReference type="RefSeq" id="WP_376866409.1">
    <property type="nucleotide sequence ID" value="NZ_JBHRYB010000008.1"/>
</dbReference>
<evidence type="ECO:0000256" key="2">
    <source>
        <dbReference type="ARBA" id="ARBA00023125"/>
    </source>
</evidence>
<evidence type="ECO:0000313" key="5">
    <source>
        <dbReference type="EMBL" id="MFC3680440.1"/>
    </source>
</evidence>
<reference evidence="6" key="1">
    <citation type="journal article" date="2019" name="Int. J. Syst. Evol. Microbiol.">
        <title>The Global Catalogue of Microorganisms (GCM) 10K type strain sequencing project: providing services to taxonomists for standard genome sequencing and annotation.</title>
        <authorList>
            <consortium name="The Broad Institute Genomics Platform"/>
            <consortium name="The Broad Institute Genome Sequencing Center for Infectious Disease"/>
            <person name="Wu L."/>
            <person name="Ma J."/>
        </authorList>
    </citation>
    <scope>NUCLEOTIDE SEQUENCE [LARGE SCALE GENOMIC DNA]</scope>
    <source>
        <strain evidence="6">KCTC 42424</strain>
    </source>
</reference>
<accession>A0ABV7VT26</accession>
<protein>
    <submittedName>
        <fullName evidence="5">AraC family transcriptional regulator</fullName>
    </submittedName>
</protein>
<dbReference type="SMART" id="SM00342">
    <property type="entry name" value="HTH_ARAC"/>
    <property type="match status" value="1"/>
</dbReference>
<name>A0ABV7VT26_9GAMM</name>
<organism evidence="5 6">
    <name type="scientific">Bacterioplanoides pacificum</name>
    <dbReference type="NCBI Taxonomy" id="1171596"/>
    <lineage>
        <taxon>Bacteria</taxon>
        <taxon>Pseudomonadati</taxon>
        <taxon>Pseudomonadota</taxon>
        <taxon>Gammaproteobacteria</taxon>
        <taxon>Oceanospirillales</taxon>
        <taxon>Oceanospirillaceae</taxon>
        <taxon>Bacterioplanoides</taxon>
    </lineage>
</organism>
<dbReference type="EMBL" id="JBHRYB010000008">
    <property type="protein sequence ID" value="MFC3680440.1"/>
    <property type="molecule type" value="Genomic_DNA"/>
</dbReference>
<keyword evidence="6" id="KW-1185">Reference proteome</keyword>
<dbReference type="PANTHER" id="PTHR47894">
    <property type="entry name" value="HTH-TYPE TRANSCRIPTIONAL REGULATOR GADX"/>
    <property type="match status" value="1"/>
</dbReference>
<sequence length="343" mass="37623">MARQPQRFYSTIAAWPLAIARALEQRGIDPAPLFSQAGIDRLQLQQNPDGRVAIDHMSQLWQLSEAATGDSSFGLSLADFAQPMHFRALGLVVMTCDSMLQAIEKLAEYHALVSDTVNVRLVHQPGRVGFVVDPLADVYTSPMASEAFFATMVRFSQQLSGADQLVAGAELVRPAPADPAPWQQVFGSPLRFAAPTNCLWFSRAGLAAARVMGNAELRQANENEVRRYLAGLQALGWQARVEQSILTLLVAGEPSLADIAARLGIGERSLRRYLAAENTSFRECLQRARQQLACRLLQQGVAVAEVAHRTGFSDSSNFSRAFQRWTGMKPGQYHDPDIMASPD</sequence>
<dbReference type="Pfam" id="PF12625">
    <property type="entry name" value="Arabinose_bd"/>
    <property type="match status" value="1"/>
</dbReference>
<dbReference type="PRINTS" id="PR00032">
    <property type="entry name" value="HTHARAC"/>
</dbReference>
<keyword evidence="2" id="KW-0238">DNA-binding</keyword>
<dbReference type="Gene3D" id="1.10.10.60">
    <property type="entry name" value="Homeodomain-like"/>
    <property type="match status" value="1"/>
</dbReference>
<keyword evidence="3" id="KW-0804">Transcription</keyword>
<keyword evidence="1" id="KW-0805">Transcription regulation</keyword>
<evidence type="ECO:0000313" key="6">
    <source>
        <dbReference type="Proteomes" id="UP001595722"/>
    </source>
</evidence>
<dbReference type="InterPro" id="IPR009057">
    <property type="entry name" value="Homeodomain-like_sf"/>
</dbReference>
<comment type="caution">
    <text evidence="5">The sequence shown here is derived from an EMBL/GenBank/DDBJ whole genome shotgun (WGS) entry which is preliminary data.</text>
</comment>
<dbReference type="PANTHER" id="PTHR47894:SF1">
    <property type="entry name" value="HTH-TYPE TRANSCRIPTIONAL REGULATOR VQSM"/>
    <property type="match status" value="1"/>
</dbReference>
<dbReference type="Pfam" id="PF12833">
    <property type="entry name" value="HTH_18"/>
    <property type="match status" value="1"/>
</dbReference>